<keyword evidence="1" id="KW-0812">Transmembrane</keyword>
<dbReference type="GeneID" id="12486789"/>
<keyword evidence="1" id="KW-1133">Transmembrane helix</keyword>
<dbReference type="EC" id="3.6.3.14" evidence="2"/>
<reference evidence="2" key="1">
    <citation type="journal article" date="2012" name="Science">
        <title>Cyanophora paradoxa genome elucidates origin of photosynthesis in algae and plants.</title>
        <authorList>
            <person name="Price D.C."/>
            <person name="Chan C.X."/>
            <person name="Yoon H.S."/>
            <person name="Yang E.C."/>
            <person name="Qiu H."/>
            <person name="Weber A.P."/>
            <person name="Schwacke R."/>
            <person name="Gross J."/>
            <person name="Blouin N.A."/>
            <person name="Lane C."/>
            <person name="Reyes-Prieto A."/>
            <person name="Durnford D.G."/>
            <person name="Neilson J.A."/>
            <person name="Lang B.F."/>
            <person name="Burger G."/>
            <person name="Steiner J.M."/>
            <person name="Loffelhardt W."/>
            <person name="Meuser J.E."/>
            <person name="Posewitz M.C."/>
            <person name="Ball S."/>
            <person name="Arias M.C."/>
            <person name="Henrissat B."/>
            <person name="Coutinho P.M."/>
            <person name="Rensing S.A."/>
            <person name="Symeonidi A."/>
            <person name="Doddapaneni H."/>
            <person name="Green B.R."/>
            <person name="Rajah V.D."/>
            <person name="Boore J."/>
            <person name="Bhattacharya D."/>
        </authorList>
    </citation>
    <scope>NUCLEOTIDE SEQUENCE</scope>
    <source>
        <strain evidence="2">CCMP 329</strain>
    </source>
</reference>
<feature type="transmembrane region" description="Helical" evidence="1">
    <location>
        <begin position="12"/>
        <end position="29"/>
    </location>
</feature>
<feature type="transmembrane region" description="Helical" evidence="1">
    <location>
        <begin position="35"/>
        <end position="51"/>
    </location>
</feature>
<name>E9P1E5_CYAPA</name>
<keyword evidence="2" id="KW-0496">Mitochondrion</keyword>
<protein>
    <submittedName>
        <fullName evidence="2">ATP synthase F0 subunit b</fullName>
        <ecNumber evidence="2">3.6.3.14</ecNumber>
    </submittedName>
</protein>
<keyword evidence="2" id="KW-0378">Hydrolase</keyword>
<organism evidence="2">
    <name type="scientific">Cyanophora paradoxa</name>
    <dbReference type="NCBI Taxonomy" id="2762"/>
    <lineage>
        <taxon>Eukaryota</taxon>
        <taxon>Glaucocystophyceae</taxon>
        <taxon>Cyanophorales</taxon>
        <taxon>Cyanophoraceae</taxon>
        <taxon>Cyanophora</taxon>
    </lineage>
</organism>
<geneLocation type="mitochondrion" evidence="2"/>
<evidence type="ECO:0000256" key="1">
    <source>
        <dbReference type="SAM" id="Phobius"/>
    </source>
</evidence>
<proteinExistence type="predicted"/>
<keyword evidence="1" id="KW-0472">Membrane</keyword>
<dbReference type="RefSeq" id="YP_006280843.1">
    <property type="nucleotide sequence ID" value="NC_017836.1"/>
</dbReference>
<dbReference type="AlphaFoldDB" id="E9P1E5"/>
<gene>
    <name evidence="2" type="primary">atp4</name>
</gene>
<dbReference type="GO" id="GO:0016787">
    <property type="term" value="F:hydrolase activity"/>
    <property type="evidence" value="ECO:0007669"/>
    <property type="project" value="UniProtKB-KW"/>
</dbReference>
<sequence>MRIKSYLGRWLNRLLLPIVVFFILAKEFFVLQEESIVLFCFFILLVYVIRIKKMPSQIKFNLETQRLQFITSIMYKFITMIYVKKRLMSLNNLDKNSNKYSQTHLNYNYTVLVLFLGNSIKNKCVYYLSYYINQLFNASADFFFIKKERSIEIIQTVLNKIYNIN</sequence>
<accession>E9P1E5</accession>
<evidence type="ECO:0000313" key="2">
    <source>
        <dbReference type="EMBL" id="ADW79197.1"/>
    </source>
</evidence>
<dbReference type="EMBL" id="HQ849544">
    <property type="protein sequence ID" value="ADW79197.1"/>
    <property type="molecule type" value="Genomic_DNA"/>
</dbReference>